<dbReference type="OrthoDB" id="2896404at2759"/>
<feature type="transmembrane region" description="Helical" evidence="1">
    <location>
        <begin position="261"/>
        <end position="283"/>
    </location>
</feature>
<feature type="transmembrane region" description="Helical" evidence="1">
    <location>
        <begin position="58"/>
        <end position="77"/>
    </location>
</feature>
<keyword evidence="1" id="KW-0812">Transmembrane</keyword>
<dbReference type="VEuPathDB" id="FungiDB:PLEOSDRAFT_1107693"/>
<dbReference type="InParanoid" id="A0A067N9Q8"/>
<feature type="transmembrane region" description="Helical" evidence="1">
    <location>
        <begin position="227"/>
        <end position="249"/>
    </location>
</feature>
<feature type="transmembrane region" description="Helical" evidence="1">
    <location>
        <begin position="178"/>
        <end position="206"/>
    </location>
</feature>
<dbReference type="AlphaFoldDB" id="A0A067N9Q8"/>
<name>A0A067N9Q8_PLEO1</name>
<evidence type="ECO:0000313" key="2">
    <source>
        <dbReference type="EMBL" id="KDQ24763.1"/>
    </source>
</evidence>
<dbReference type="HOGENOM" id="CLU_065186_3_0_1"/>
<dbReference type="Proteomes" id="UP000027073">
    <property type="component" value="Unassembled WGS sequence"/>
</dbReference>
<reference evidence="3" key="1">
    <citation type="journal article" date="2014" name="Proc. Natl. Acad. Sci. U.S.A.">
        <title>Extensive sampling of basidiomycete genomes demonstrates inadequacy of the white-rot/brown-rot paradigm for wood decay fungi.</title>
        <authorList>
            <person name="Riley R."/>
            <person name="Salamov A.A."/>
            <person name="Brown D.W."/>
            <person name="Nagy L.G."/>
            <person name="Floudas D."/>
            <person name="Held B.W."/>
            <person name="Levasseur A."/>
            <person name="Lombard V."/>
            <person name="Morin E."/>
            <person name="Otillar R."/>
            <person name="Lindquist E.A."/>
            <person name="Sun H."/>
            <person name="LaButti K.M."/>
            <person name="Schmutz J."/>
            <person name="Jabbour D."/>
            <person name="Luo H."/>
            <person name="Baker S.E."/>
            <person name="Pisabarro A.G."/>
            <person name="Walton J.D."/>
            <person name="Blanchette R.A."/>
            <person name="Henrissat B."/>
            <person name="Martin F."/>
            <person name="Cullen D."/>
            <person name="Hibbett D.S."/>
            <person name="Grigoriev I.V."/>
        </authorList>
    </citation>
    <scope>NUCLEOTIDE SEQUENCE [LARGE SCALE GENOMIC DNA]</scope>
    <source>
        <strain evidence="3">PC15</strain>
    </source>
</reference>
<evidence type="ECO:0000256" key="1">
    <source>
        <dbReference type="SAM" id="Phobius"/>
    </source>
</evidence>
<keyword evidence="1" id="KW-0472">Membrane</keyword>
<protein>
    <recommendedName>
        <fullName evidence="4">G-protein coupled receptors family 1 profile domain-containing protein</fullName>
    </recommendedName>
</protein>
<feature type="transmembrane region" description="Helical" evidence="1">
    <location>
        <begin position="97"/>
        <end position="123"/>
    </location>
</feature>
<evidence type="ECO:0000313" key="3">
    <source>
        <dbReference type="Proteomes" id="UP000027073"/>
    </source>
</evidence>
<accession>A0A067N9Q8</accession>
<organism evidence="2 3">
    <name type="scientific">Pleurotus ostreatus (strain PC15)</name>
    <name type="common">Oyster mushroom</name>
    <dbReference type="NCBI Taxonomy" id="1137138"/>
    <lineage>
        <taxon>Eukaryota</taxon>
        <taxon>Fungi</taxon>
        <taxon>Dikarya</taxon>
        <taxon>Basidiomycota</taxon>
        <taxon>Agaricomycotina</taxon>
        <taxon>Agaricomycetes</taxon>
        <taxon>Agaricomycetidae</taxon>
        <taxon>Agaricales</taxon>
        <taxon>Pleurotineae</taxon>
        <taxon>Pleurotaceae</taxon>
        <taxon>Pleurotus</taxon>
    </lineage>
</organism>
<evidence type="ECO:0008006" key="4">
    <source>
        <dbReference type="Google" id="ProtNLM"/>
    </source>
</evidence>
<feature type="transmembrane region" description="Helical" evidence="1">
    <location>
        <begin position="135"/>
        <end position="158"/>
    </location>
</feature>
<gene>
    <name evidence="2" type="ORF">PLEOSDRAFT_1107693</name>
</gene>
<keyword evidence="1" id="KW-1133">Transmembrane helix</keyword>
<sequence>MNALSMTARELESESAQGAGSPNPALITAFNVVQMTGLVLLLAVILTAWLAPSVKRSIAWFNVIISWIFSASSFLLLMGRQTGPEPPFGLCLFQSMLIYAAPAMNACVCVSFALELFFNVSAAAAQTPASRNWKLFIVSLPYITSFLVCLEVLVIGLSRRDVVQRNAFGMYCHFTTPTPAIITGIIVIFVMISVLPVVSVTICMFIRNWGTLRNLCAEQNGGLPLRLVIRYGVFCLLPVPIVTISLVSWQFQDASPNAANVAVAIATLPIMTALIFGTQWDIFRVWMFWRRSTRAISRKPQVKPQPLPPAIPFPLPQEEIELDTKPKYCEA</sequence>
<feature type="transmembrane region" description="Helical" evidence="1">
    <location>
        <begin position="32"/>
        <end position="51"/>
    </location>
</feature>
<dbReference type="STRING" id="1137138.A0A067N9Q8"/>
<proteinExistence type="predicted"/>
<dbReference type="EMBL" id="KL198011">
    <property type="protein sequence ID" value="KDQ24763.1"/>
    <property type="molecule type" value="Genomic_DNA"/>
</dbReference>